<dbReference type="AlphaFoldDB" id="A0A484ZDK3"/>
<feature type="transmembrane region" description="Helical" evidence="1">
    <location>
        <begin position="47"/>
        <end position="63"/>
    </location>
</feature>
<keyword evidence="1" id="KW-0812">Transmembrane</keyword>
<evidence type="ECO:0000256" key="1">
    <source>
        <dbReference type="SAM" id="Phobius"/>
    </source>
</evidence>
<reference evidence="2 3" key="1">
    <citation type="submission" date="2019-03" db="EMBL/GenBank/DDBJ databases">
        <authorList>
            <consortium name="Pathogen Informatics"/>
        </authorList>
    </citation>
    <scope>NUCLEOTIDE SEQUENCE [LARGE SCALE GENOMIC DNA]</scope>
    <source>
        <strain evidence="2 3">NCTC12126</strain>
    </source>
</reference>
<protein>
    <submittedName>
        <fullName evidence="2">Uncharacterized protein</fullName>
    </submittedName>
</protein>
<proteinExistence type="predicted"/>
<evidence type="ECO:0000313" key="2">
    <source>
        <dbReference type="EMBL" id="VFS44009.1"/>
    </source>
</evidence>
<dbReference type="EMBL" id="CAADIW010000070">
    <property type="protein sequence ID" value="VFS44009.1"/>
    <property type="molecule type" value="Genomic_DNA"/>
</dbReference>
<dbReference type="Proteomes" id="UP000351155">
    <property type="component" value="Unassembled WGS sequence"/>
</dbReference>
<evidence type="ECO:0000313" key="3">
    <source>
        <dbReference type="Proteomes" id="UP000351155"/>
    </source>
</evidence>
<organism evidence="2 3">
    <name type="scientific">Enterobacter cancerogenus</name>
    <dbReference type="NCBI Taxonomy" id="69218"/>
    <lineage>
        <taxon>Bacteria</taxon>
        <taxon>Pseudomonadati</taxon>
        <taxon>Pseudomonadota</taxon>
        <taxon>Gammaproteobacteria</taxon>
        <taxon>Enterobacterales</taxon>
        <taxon>Enterobacteriaceae</taxon>
        <taxon>Enterobacter</taxon>
        <taxon>Enterobacter cloacae complex</taxon>
    </lineage>
</organism>
<accession>A0A484ZDK3</accession>
<name>A0A484ZDK3_9ENTR</name>
<gene>
    <name evidence="2" type="ORF">NCTC12126_05284</name>
</gene>
<keyword evidence="1" id="KW-0472">Membrane</keyword>
<sequence>MAYRQRLRGFAPGFNQQDLINLRDTVTFSLHVHRAVAVAHRRKPRHVWFIALPVIYALPAFFAETPGQHQLLLHQRRQKTALLPEGVEHRAGDREVNVLTDHVGQLQRPHREAAAFAQRSVNHLWRSDLLFQRAPGFGVEGSRHAVDDKARRRLAAHRLFSPVQRQLAQGVSHFRRGRQAAHHLHQLHHRRGVEEVQPCHTLGMRDLRRNGGDGNGRRVAGQ</sequence>
<keyword evidence="1" id="KW-1133">Transmembrane helix</keyword>